<dbReference type="STRING" id="1437608.GCA_000771645_01059"/>
<dbReference type="PANTHER" id="PTHR30146:SF109">
    <property type="entry name" value="HTH-TYPE TRANSCRIPTIONAL REGULATOR GALS"/>
    <property type="match status" value="1"/>
</dbReference>
<evidence type="ECO:0000259" key="4">
    <source>
        <dbReference type="PROSITE" id="PS50932"/>
    </source>
</evidence>
<evidence type="ECO:0000256" key="3">
    <source>
        <dbReference type="ARBA" id="ARBA00023163"/>
    </source>
</evidence>
<accession>A0A086ZS33</accession>
<dbReference type="Pfam" id="PF00356">
    <property type="entry name" value="LacI"/>
    <property type="match status" value="1"/>
</dbReference>
<dbReference type="Gene3D" id="1.10.260.40">
    <property type="entry name" value="lambda repressor-like DNA-binding domains"/>
    <property type="match status" value="1"/>
</dbReference>
<dbReference type="OrthoDB" id="2854648at2"/>
<dbReference type="InterPro" id="IPR046335">
    <property type="entry name" value="LacI/GalR-like_sensor"/>
</dbReference>
<keyword evidence="2" id="KW-0238">DNA-binding</keyword>
<protein>
    <submittedName>
        <fullName evidence="5">Transcriptional regulator, LacI family</fullName>
    </submittedName>
</protein>
<dbReference type="AlphaFoldDB" id="A0A086ZS33"/>
<keyword evidence="3" id="KW-0804">Transcription</keyword>
<dbReference type="PROSITE" id="PS50932">
    <property type="entry name" value="HTH_LACI_2"/>
    <property type="match status" value="1"/>
</dbReference>
<dbReference type="EMBL" id="JGYN01000025">
    <property type="protein sequence ID" value="KFI49333.1"/>
    <property type="molecule type" value="Genomic_DNA"/>
</dbReference>
<dbReference type="SMART" id="SM00354">
    <property type="entry name" value="HTH_LACI"/>
    <property type="match status" value="1"/>
</dbReference>
<dbReference type="CDD" id="cd06267">
    <property type="entry name" value="PBP1_LacI_sugar_binding-like"/>
    <property type="match status" value="1"/>
</dbReference>
<organism evidence="5 6">
    <name type="scientific">Bifidobacterium biavatii DSM 23969</name>
    <dbReference type="NCBI Taxonomy" id="1437608"/>
    <lineage>
        <taxon>Bacteria</taxon>
        <taxon>Bacillati</taxon>
        <taxon>Actinomycetota</taxon>
        <taxon>Actinomycetes</taxon>
        <taxon>Bifidobacteriales</taxon>
        <taxon>Bifidobacteriaceae</taxon>
        <taxon>Bifidobacterium</taxon>
    </lineage>
</organism>
<dbReference type="eggNOG" id="COG1609">
    <property type="taxonomic scope" value="Bacteria"/>
</dbReference>
<evidence type="ECO:0000256" key="1">
    <source>
        <dbReference type="ARBA" id="ARBA00023015"/>
    </source>
</evidence>
<dbReference type="GO" id="GO:0000976">
    <property type="term" value="F:transcription cis-regulatory region binding"/>
    <property type="evidence" value="ECO:0007669"/>
    <property type="project" value="TreeGrafter"/>
</dbReference>
<proteinExistence type="predicted"/>
<dbReference type="CDD" id="cd01392">
    <property type="entry name" value="HTH_LacI"/>
    <property type="match status" value="1"/>
</dbReference>
<keyword evidence="1" id="KW-0805">Transcription regulation</keyword>
<evidence type="ECO:0000313" key="6">
    <source>
        <dbReference type="Proteomes" id="UP000029108"/>
    </source>
</evidence>
<dbReference type="InterPro" id="IPR028082">
    <property type="entry name" value="Peripla_BP_I"/>
</dbReference>
<dbReference type="GO" id="GO:0003700">
    <property type="term" value="F:DNA-binding transcription factor activity"/>
    <property type="evidence" value="ECO:0007669"/>
    <property type="project" value="TreeGrafter"/>
</dbReference>
<dbReference type="InterPro" id="IPR010982">
    <property type="entry name" value="Lambda_DNA-bd_dom_sf"/>
</dbReference>
<evidence type="ECO:0000313" key="5">
    <source>
        <dbReference type="EMBL" id="KFI49333.1"/>
    </source>
</evidence>
<dbReference type="SUPFAM" id="SSF53822">
    <property type="entry name" value="Periplasmic binding protein-like I"/>
    <property type="match status" value="1"/>
</dbReference>
<dbReference type="Gene3D" id="3.40.50.2300">
    <property type="match status" value="2"/>
</dbReference>
<dbReference type="SUPFAM" id="SSF47413">
    <property type="entry name" value="lambda repressor-like DNA-binding domains"/>
    <property type="match status" value="1"/>
</dbReference>
<reference evidence="5 6" key="1">
    <citation type="submission" date="2014-03" db="EMBL/GenBank/DDBJ databases">
        <title>Genomics of Bifidobacteria.</title>
        <authorList>
            <person name="Ventura M."/>
            <person name="Milani C."/>
            <person name="Lugli G.A."/>
        </authorList>
    </citation>
    <scope>NUCLEOTIDE SEQUENCE [LARGE SCALE GENOMIC DNA]</scope>
    <source>
        <strain evidence="5 6">DSM 23969</strain>
    </source>
</reference>
<dbReference type="RefSeq" id="WP_033494858.1">
    <property type="nucleotide sequence ID" value="NZ_JDUU01000020.1"/>
</dbReference>
<feature type="domain" description="HTH lacI-type" evidence="4">
    <location>
        <begin position="2"/>
        <end position="56"/>
    </location>
</feature>
<dbReference type="Proteomes" id="UP000029108">
    <property type="component" value="Unassembled WGS sequence"/>
</dbReference>
<gene>
    <name evidence="5" type="ORF">BBIA_2114</name>
</gene>
<dbReference type="PANTHER" id="PTHR30146">
    <property type="entry name" value="LACI-RELATED TRANSCRIPTIONAL REPRESSOR"/>
    <property type="match status" value="1"/>
</dbReference>
<sequence>MVTFKDVAKEAGVSPATVSYALRGGEHVSKHTMDKVVAAAQKLGYVANPSARSLRRGRTNVIDIVVHELDVPYFYSRLSDVASDVIREAGYQAVVLKTGMDTDNVSAAVSSISNQYCDGVILNPSGLPAQEIKRLSVNRPVVLLDEAHAKPVLDTVMTPNEEGVTAATRHMIERGCRNLLFVGGGRAELDSYAEGSRDTGPARTHAFRQTLLDAGLPCDDARLIPAGWWTDPGLDAAHHIVDSGISFDGVVCATDSIALGLIRGFADRGVHVPDDALVIGFDGISVGRWTVPSISTVEVDMADLARKAVNMLVSRIEGTYDGEPRRQTAGFRLLERESTRR</sequence>
<dbReference type="Pfam" id="PF13377">
    <property type="entry name" value="Peripla_BP_3"/>
    <property type="match status" value="1"/>
</dbReference>
<name>A0A086ZS33_9BIFI</name>
<dbReference type="InterPro" id="IPR000843">
    <property type="entry name" value="HTH_LacI"/>
</dbReference>
<comment type="caution">
    <text evidence="5">The sequence shown here is derived from an EMBL/GenBank/DDBJ whole genome shotgun (WGS) entry which is preliminary data.</text>
</comment>
<evidence type="ECO:0000256" key="2">
    <source>
        <dbReference type="ARBA" id="ARBA00023125"/>
    </source>
</evidence>
<keyword evidence="6" id="KW-1185">Reference proteome</keyword>